<protein>
    <recommendedName>
        <fullName evidence="10">Probable nicotinate-nucleotide adenylyltransferase</fullName>
        <ecNumber evidence="10">2.7.7.18</ecNumber>
    </recommendedName>
    <alternativeName>
        <fullName evidence="10">Deamido-NAD(+) diphosphorylase</fullName>
    </alternativeName>
    <alternativeName>
        <fullName evidence="10">Deamido-NAD(+) pyrophosphorylase</fullName>
    </alternativeName>
    <alternativeName>
        <fullName evidence="10">Nicotinate mononucleotide adenylyltransferase</fullName>
        <shortName evidence="10">NaMN adenylyltransferase</shortName>
    </alternativeName>
</protein>
<reference evidence="12 13" key="1">
    <citation type="journal article" date="2008" name="J. Bacteriol.">
        <title>Genome sequence of Lactobacillus helveticus: an organism distinguished by selective gene loss and IS element expansion.</title>
        <authorList>
            <person name="Callanan M."/>
            <person name="Kaleta P."/>
            <person name="O'Callaghan J."/>
            <person name="O'Sullivan O."/>
            <person name="Jordan K."/>
            <person name="McAuliffe O."/>
            <person name="Sangrador-Vegas A."/>
            <person name="Slattery L."/>
            <person name="Fitzgerald G.F."/>
            <person name="Beresford T."/>
            <person name="Ross R.P."/>
        </authorList>
    </citation>
    <scope>NUCLEOTIDE SEQUENCE [LARGE SCALE GENOMIC DNA]</scope>
    <source>
        <strain evidence="12 13">DPC 4571</strain>
    </source>
</reference>
<dbReference type="KEGG" id="lhe:lhv_1593"/>
<evidence type="ECO:0000259" key="11">
    <source>
        <dbReference type="Pfam" id="PF01467"/>
    </source>
</evidence>
<dbReference type="HOGENOM" id="CLU_069765_3_1_9"/>
<evidence type="ECO:0000313" key="13">
    <source>
        <dbReference type="Proteomes" id="UP000000790"/>
    </source>
</evidence>
<dbReference type="eggNOG" id="COG1057">
    <property type="taxonomic scope" value="Bacteria"/>
</dbReference>
<dbReference type="Gene3D" id="3.40.50.620">
    <property type="entry name" value="HUPs"/>
    <property type="match status" value="1"/>
</dbReference>
<comment type="pathway">
    <text evidence="2 10">Cofactor biosynthesis; NAD(+) biosynthesis; deamido-NAD(+) from nicotinate D-ribonucleotide: step 1/1.</text>
</comment>
<sequence>MVNPKCIEKEAPTVKEKAELEQENGRGRQIGIMGGTFNPVHIAHLVAAEQAMTKLRLDEVWFIPDNIPPNKNAPLTSAKDRATMLDLATKDNPKFRVKLLELFRGGVSYTVDTMRYLKEKAPQNNYYLIMGSDQVNSFHTWKEASTLAKLVTLVGIRRPGYPQDPQDPQYPQYPQYPMIWVDAPDIQLSSTAIRRSVATGTSIRYLVPEAVRKYIVEKGLYLDETNF</sequence>
<comment type="function">
    <text evidence="1 10">Catalyzes the reversible adenylation of nicotinate mononucleotide (NaMN) to nicotinic acid adenine dinucleotide (NaAD).</text>
</comment>
<evidence type="ECO:0000256" key="9">
    <source>
        <dbReference type="ARBA" id="ARBA00048721"/>
    </source>
</evidence>
<name>A8YWC9_LACH4</name>
<dbReference type="SUPFAM" id="SSF52374">
    <property type="entry name" value="Nucleotidylyl transferase"/>
    <property type="match status" value="1"/>
</dbReference>
<dbReference type="HAMAP" id="MF_00244">
    <property type="entry name" value="NaMN_adenylyltr"/>
    <property type="match status" value="1"/>
</dbReference>
<evidence type="ECO:0000256" key="4">
    <source>
        <dbReference type="ARBA" id="ARBA00022679"/>
    </source>
</evidence>
<dbReference type="InterPro" id="IPR005248">
    <property type="entry name" value="NadD/NMNAT"/>
</dbReference>
<dbReference type="NCBIfam" id="NF000841">
    <property type="entry name" value="PRK00071.1-4"/>
    <property type="match status" value="1"/>
</dbReference>
<evidence type="ECO:0000256" key="3">
    <source>
        <dbReference type="ARBA" id="ARBA00022642"/>
    </source>
</evidence>
<organism evidence="12 13">
    <name type="scientific">Lactobacillus helveticus (strain DPC 4571)</name>
    <dbReference type="NCBI Taxonomy" id="405566"/>
    <lineage>
        <taxon>Bacteria</taxon>
        <taxon>Bacillati</taxon>
        <taxon>Bacillota</taxon>
        <taxon>Bacilli</taxon>
        <taxon>Lactobacillales</taxon>
        <taxon>Lactobacillaceae</taxon>
        <taxon>Lactobacillus</taxon>
    </lineage>
</organism>
<evidence type="ECO:0000256" key="5">
    <source>
        <dbReference type="ARBA" id="ARBA00022695"/>
    </source>
</evidence>
<keyword evidence="5 10" id="KW-0548">Nucleotidyltransferase</keyword>
<dbReference type="GO" id="GO:0004515">
    <property type="term" value="F:nicotinate-nucleotide adenylyltransferase activity"/>
    <property type="evidence" value="ECO:0007669"/>
    <property type="project" value="UniProtKB-UniRule"/>
</dbReference>
<dbReference type="UniPathway" id="UPA00253">
    <property type="reaction ID" value="UER00332"/>
</dbReference>
<dbReference type="PANTHER" id="PTHR39321:SF3">
    <property type="entry name" value="PHOSPHOPANTETHEINE ADENYLYLTRANSFERASE"/>
    <property type="match status" value="1"/>
</dbReference>
<dbReference type="GO" id="GO:0009435">
    <property type="term" value="P:NAD+ biosynthetic process"/>
    <property type="evidence" value="ECO:0007669"/>
    <property type="project" value="UniProtKB-UniRule"/>
</dbReference>
<evidence type="ECO:0000256" key="10">
    <source>
        <dbReference type="HAMAP-Rule" id="MF_00244"/>
    </source>
</evidence>
<evidence type="ECO:0000256" key="7">
    <source>
        <dbReference type="ARBA" id="ARBA00022840"/>
    </source>
</evidence>
<dbReference type="NCBIfam" id="NF000840">
    <property type="entry name" value="PRK00071.1-3"/>
    <property type="match status" value="1"/>
</dbReference>
<dbReference type="RefSeq" id="WP_012212119.1">
    <property type="nucleotide sequence ID" value="NC_010080.1"/>
</dbReference>
<feature type="domain" description="Cytidyltransferase-like" evidence="11">
    <location>
        <begin position="32"/>
        <end position="195"/>
    </location>
</feature>
<dbReference type="InterPro" id="IPR004821">
    <property type="entry name" value="Cyt_trans-like"/>
</dbReference>
<dbReference type="NCBIfam" id="TIGR00125">
    <property type="entry name" value="cyt_tran_rel"/>
    <property type="match status" value="1"/>
</dbReference>
<evidence type="ECO:0000256" key="6">
    <source>
        <dbReference type="ARBA" id="ARBA00022741"/>
    </source>
</evidence>
<evidence type="ECO:0000256" key="1">
    <source>
        <dbReference type="ARBA" id="ARBA00002324"/>
    </source>
</evidence>
<dbReference type="CDD" id="cd02165">
    <property type="entry name" value="NMNAT"/>
    <property type="match status" value="1"/>
</dbReference>
<proteinExistence type="inferred from homology"/>
<dbReference type="GO" id="GO:0005524">
    <property type="term" value="F:ATP binding"/>
    <property type="evidence" value="ECO:0007669"/>
    <property type="project" value="UniProtKB-KW"/>
</dbReference>
<dbReference type="PANTHER" id="PTHR39321">
    <property type="entry name" value="NICOTINATE-NUCLEOTIDE ADENYLYLTRANSFERASE-RELATED"/>
    <property type="match status" value="1"/>
</dbReference>
<dbReference type="Pfam" id="PF01467">
    <property type="entry name" value="CTP_transf_like"/>
    <property type="match status" value="1"/>
</dbReference>
<gene>
    <name evidence="10" type="primary">nadD</name>
    <name evidence="12" type="ordered locus">lhv_1593</name>
</gene>
<keyword evidence="7 10" id="KW-0067">ATP-binding</keyword>
<dbReference type="AlphaFoldDB" id="A8YWC9"/>
<keyword evidence="3 10" id="KW-0662">Pyridine nucleotide biosynthesis</keyword>
<dbReference type="NCBIfam" id="TIGR00482">
    <property type="entry name" value="nicotinate (nicotinamide) nucleotide adenylyltransferase"/>
    <property type="match status" value="1"/>
</dbReference>
<keyword evidence="6 10" id="KW-0547">Nucleotide-binding</keyword>
<evidence type="ECO:0000256" key="8">
    <source>
        <dbReference type="ARBA" id="ARBA00023027"/>
    </source>
</evidence>
<keyword evidence="4 10" id="KW-0808">Transferase</keyword>
<evidence type="ECO:0000313" key="12">
    <source>
        <dbReference type="EMBL" id="ABX27515.1"/>
    </source>
</evidence>
<accession>A8YWC9</accession>
<comment type="similarity">
    <text evidence="10">Belongs to the NadD family.</text>
</comment>
<keyword evidence="8 10" id="KW-0520">NAD</keyword>
<dbReference type="Proteomes" id="UP000000790">
    <property type="component" value="Chromosome"/>
</dbReference>
<comment type="catalytic activity">
    <reaction evidence="9 10">
        <text>nicotinate beta-D-ribonucleotide + ATP + H(+) = deamido-NAD(+) + diphosphate</text>
        <dbReference type="Rhea" id="RHEA:22860"/>
        <dbReference type="ChEBI" id="CHEBI:15378"/>
        <dbReference type="ChEBI" id="CHEBI:30616"/>
        <dbReference type="ChEBI" id="CHEBI:33019"/>
        <dbReference type="ChEBI" id="CHEBI:57502"/>
        <dbReference type="ChEBI" id="CHEBI:58437"/>
        <dbReference type="EC" id="2.7.7.18"/>
    </reaction>
</comment>
<evidence type="ECO:0000256" key="2">
    <source>
        <dbReference type="ARBA" id="ARBA00005019"/>
    </source>
</evidence>
<dbReference type="InterPro" id="IPR014729">
    <property type="entry name" value="Rossmann-like_a/b/a_fold"/>
</dbReference>
<dbReference type="EC" id="2.7.7.18" evidence="10"/>
<dbReference type="EMBL" id="CP000517">
    <property type="protein sequence ID" value="ABX27515.1"/>
    <property type="molecule type" value="Genomic_DNA"/>
</dbReference>